<dbReference type="Gene3D" id="3.30.450.380">
    <property type="match status" value="1"/>
</dbReference>
<organism evidence="3 4">
    <name type="scientific">Vibrio hippocampi</name>
    <dbReference type="NCBI Taxonomy" id="654686"/>
    <lineage>
        <taxon>Bacteria</taxon>
        <taxon>Pseudomonadati</taxon>
        <taxon>Pseudomonadota</taxon>
        <taxon>Gammaproteobacteria</taxon>
        <taxon>Vibrionales</taxon>
        <taxon>Vibrionaceae</taxon>
        <taxon>Vibrio</taxon>
    </lineage>
</organism>
<proteinExistence type="inferred from homology"/>
<dbReference type="SUPFAM" id="SSF52540">
    <property type="entry name" value="P-loop containing nucleoside triphosphate hydrolases"/>
    <property type="match status" value="1"/>
</dbReference>
<evidence type="ECO:0000259" key="2">
    <source>
        <dbReference type="Pfam" id="PF00437"/>
    </source>
</evidence>
<accession>A0ABM8ZMB6</accession>
<protein>
    <recommendedName>
        <fullName evidence="2">Bacterial type II secretion system protein E domain-containing protein</fullName>
    </recommendedName>
</protein>
<reference evidence="3" key="1">
    <citation type="submission" date="2021-12" db="EMBL/GenBank/DDBJ databases">
        <authorList>
            <person name="Rodrigo-Torres L."/>
            <person name="Arahal R. D."/>
            <person name="Lucena T."/>
        </authorList>
    </citation>
    <scope>NUCLEOTIDE SEQUENCE</scope>
    <source>
        <strain evidence="3">CECT 8226</strain>
    </source>
</reference>
<dbReference type="EMBL" id="CAKLCM010000003">
    <property type="protein sequence ID" value="CAH0529688.1"/>
    <property type="molecule type" value="Genomic_DNA"/>
</dbReference>
<keyword evidence="4" id="KW-1185">Reference proteome</keyword>
<dbReference type="Gene3D" id="3.40.50.300">
    <property type="entry name" value="P-loop containing nucleotide triphosphate hydrolases"/>
    <property type="match status" value="1"/>
</dbReference>
<dbReference type="InterPro" id="IPR027417">
    <property type="entry name" value="P-loop_NTPase"/>
</dbReference>
<gene>
    <name evidence="3" type="ORF">VHP8226_03443</name>
</gene>
<comment type="similarity">
    <text evidence="1">Belongs to the GSP E family.</text>
</comment>
<dbReference type="RefSeq" id="WP_237486269.1">
    <property type="nucleotide sequence ID" value="NZ_CAKLCM010000003.1"/>
</dbReference>
<dbReference type="PANTHER" id="PTHR30486:SF15">
    <property type="entry name" value="TYPE II_IV SECRETION SYSTEM ATPASE"/>
    <property type="match status" value="1"/>
</dbReference>
<sequence>MISNKELYLAFRGQIFEALDAEAVQKMERADLESQIQNAVDLLASNYPRPITNMMKSGLVKSLMDELFGLGPLQPLVVDQSITDIMVNGPNNIFFERQGKVIKADVSFVNEEQLLAIAKRIASRVGRRVDELSPTVDARLEDGSRVNIVIPPIALDGTSISIRKFREQNIGFEDLVNFGSMSADMARLLMVASRCRMNILISGGTGSGKTTLLNALSNYIADDERVVTIEDAAELRLQQPNLVRLETRAASIEQTGAIDQRDLVINALRMRPDRIVLGECRGSEAFEMLQAMNTGHDGSMSTLHANTPRDAISRVESMVMMANLNQPLDAIRRTIVSAVQLIVQVNRLRDGSRKITSISEVVGLEGDNVVMEEIFHFRYDEAHFGETVQGDFVTSGIMQRSQLVKKAQFFGLYNELMASFKGV</sequence>
<evidence type="ECO:0000313" key="4">
    <source>
        <dbReference type="Proteomes" id="UP000838160"/>
    </source>
</evidence>
<dbReference type="Pfam" id="PF00437">
    <property type="entry name" value="T2SSE"/>
    <property type="match status" value="1"/>
</dbReference>
<evidence type="ECO:0000256" key="1">
    <source>
        <dbReference type="ARBA" id="ARBA00006611"/>
    </source>
</evidence>
<dbReference type="InterPro" id="IPR050921">
    <property type="entry name" value="T4SS_GSP_E_ATPase"/>
</dbReference>
<dbReference type="PANTHER" id="PTHR30486">
    <property type="entry name" value="TWITCHING MOTILITY PROTEIN PILT"/>
    <property type="match status" value="1"/>
</dbReference>
<dbReference type="Proteomes" id="UP000838160">
    <property type="component" value="Unassembled WGS sequence"/>
</dbReference>
<evidence type="ECO:0000313" key="3">
    <source>
        <dbReference type="EMBL" id="CAH0529688.1"/>
    </source>
</evidence>
<name>A0ABM8ZMB6_9VIBR</name>
<dbReference type="CDD" id="cd01130">
    <property type="entry name" value="VirB11-like_ATPase"/>
    <property type="match status" value="1"/>
</dbReference>
<comment type="caution">
    <text evidence="3">The sequence shown here is derived from an EMBL/GenBank/DDBJ whole genome shotgun (WGS) entry which is preliminary data.</text>
</comment>
<feature type="domain" description="Bacterial type II secretion system protein E" evidence="2">
    <location>
        <begin position="69"/>
        <end position="343"/>
    </location>
</feature>
<dbReference type="InterPro" id="IPR001482">
    <property type="entry name" value="T2SS/T4SS_dom"/>
</dbReference>